<reference evidence="1 2" key="1">
    <citation type="submission" date="2018-06" db="EMBL/GenBank/DDBJ databases">
        <authorList>
            <consortium name="Pathogen Informatics"/>
            <person name="Doyle S."/>
        </authorList>
    </citation>
    <scope>NUCLEOTIDE SEQUENCE [LARGE SCALE GENOMIC DNA]</scope>
    <source>
        <strain evidence="1 2">NCTC9426</strain>
    </source>
</reference>
<dbReference type="Proteomes" id="UP000254133">
    <property type="component" value="Unassembled WGS sequence"/>
</dbReference>
<dbReference type="AlphaFoldDB" id="A0A378PRP0"/>
<evidence type="ECO:0000313" key="2">
    <source>
        <dbReference type="Proteomes" id="UP000254133"/>
    </source>
</evidence>
<gene>
    <name evidence="1" type="ORF">NCTC9426_01228</name>
</gene>
<accession>A0A378PRP0</accession>
<proteinExistence type="predicted"/>
<evidence type="ECO:0000313" key="1">
    <source>
        <dbReference type="EMBL" id="STY91185.1"/>
    </source>
</evidence>
<organism evidence="1 2">
    <name type="scientific">Moraxella bovis</name>
    <dbReference type="NCBI Taxonomy" id="476"/>
    <lineage>
        <taxon>Bacteria</taxon>
        <taxon>Pseudomonadati</taxon>
        <taxon>Pseudomonadota</taxon>
        <taxon>Gammaproteobacteria</taxon>
        <taxon>Moraxellales</taxon>
        <taxon>Moraxellaceae</taxon>
        <taxon>Moraxella</taxon>
    </lineage>
</organism>
<name>A0A378PRP0_MORBO</name>
<dbReference type="EMBL" id="UGPZ01000002">
    <property type="protein sequence ID" value="STY91185.1"/>
    <property type="molecule type" value="Genomic_DNA"/>
</dbReference>
<sequence length="33" mass="3961">MYFLIYNFIGPLKLPAINGLYFLQICYDNKNIF</sequence>
<protein>
    <submittedName>
        <fullName evidence="1">Uncharacterized protein</fullName>
    </submittedName>
</protein>